<dbReference type="EnsemblPlants" id="OMERI02G29600.1">
    <property type="protein sequence ID" value="OMERI02G29600.1"/>
    <property type="gene ID" value="OMERI02G29600"/>
</dbReference>
<dbReference type="Proteomes" id="UP000008021">
    <property type="component" value="Chromosome 2"/>
</dbReference>
<proteinExistence type="predicted"/>
<protein>
    <submittedName>
        <fullName evidence="1">Uncharacterized protein</fullName>
    </submittedName>
</protein>
<name>A0A0E0CQU5_9ORYZ</name>
<reference evidence="1" key="2">
    <citation type="submission" date="2018-05" db="EMBL/GenBank/DDBJ databases">
        <title>OmerRS3 (Oryza meridionalis Reference Sequence Version 3).</title>
        <authorList>
            <person name="Zhang J."/>
            <person name="Kudrna D."/>
            <person name="Lee S."/>
            <person name="Talag J."/>
            <person name="Welchert J."/>
            <person name="Wing R.A."/>
        </authorList>
    </citation>
    <scope>NUCLEOTIDE SEQUENCE [LARGE SCALE GENOMIC DNA]</scope>
    <source>
        <strain evidence="1">cv. OR44</strain>
    </source>
</reference>
<evidence type="ECO:0000313" key="2">
    <source>
        <dbReference type="Proteomes" id="UP000008021"/>
    </source>
</evidence>
<evidence type="ECO:0000313" key="1">
    <source>
        <dbReference type="EnsemblPlants" id="OMERI02G29600.1"/>
    </source>
</evidence>
<dbReference type="HOGENOM" id="CLU_2816744_0_0_1"/>
<organism evidence="1">
    <name type="scientific">Oryza meridionalis</name>
    <dbReference type="NCBI Taxonomy" id="40149"/>
    <lineage>
        <taxon>Eukaryota</taxon>
        <taxon>Viridiplantae</taxon>
        <taxon>Streptophyta</taxon>
        <taxon>Embryophyta</taxon>
        <taxon>Tracheophyta</taxon>
        <taxon>Spermatophyta</taxon>
        <taxon>Magnoliopsida</taxon>
        <taxon>Liliopsida</taxon>
        <taxon>Poales</taxon>
        <taxon>Poaceae</taxon>
        <taxon>BOP clade</taxon>
        <taxon>Oryzoideae</taxon>
        <taxon>Oryzeae</taxon>
        <taxon>Oryzinae</taxon>
        <taxon>Oryza</taxon>
    </lineage>
</organism>
<accession>A0A0E0CQU5</accession>
<dbReference type="Gramene" id="OMERI02G29600.1">
    <property type="protein sequence ID" value="OMERI02G29600.1"/>
    <property type="gene ID" value="OMERI02G29600"/>
</dbReference>
<keyword evidence="2" id="KW-1185">Reference proteome</keyword>
<sequence>MIHLIFNEADLGAFTDRSSALSTLSLHKLDGDNDVEGPSQIVLRSFMIDDDVSSNGEHDGPTPTGSW</sequence>
<dbReference type="AlphaFoldDB" id="A0A0E0CQU5"/>
<reference evidence="1" key="1">
    <citation type="submission" date="2015-04" db="UniProtKB">
        <authorList>
            <consortium name="EnsemblPlants"/>
        </authorList>
    </citation>
    <scope>IDENTIFICATION</scope>
</reference>